<organism evidence="2 3">
    <name type="scientific">Didymella pomorum</name>
    <dbReference type="NCBI Taxonomy" id="749634"/>
    <lineage>
        <taxon>Eukaryota</taxon>
        <taxon>Fungi</taxon>
        <taxon>Dikarya</taxon>
        <taxon>Ascomycota</taxon>
        <taxon>Pezizomycotina</taxon>
        <taxon>Dothideomycetes</taxon>
        <taxon>Pleosporomycetidae</taxon>
        <taxon>Pleosporales</taxon>
        <taxon>Pleosporineae</taxon>
        <taxon>Didymellaceae</taxon>
        <taxon>Didymella</taxon>
    </lineage>
</organism>
<evidence type="ECO:0000313" key="2">
    <source>
        <dbReference type="EMBL" id="KAJ4401157.1"/>
    </source>
</evidence>
<feature type="compositionally biased region" description="Pro residues" evidence="1">
    <location>
        <begin position="210"/>
        <end position="221"/>
    </location>
</feature>
<dbReference type="Proteomes" id="UP001140510">
    <property type="component" value="Unassembled WGS sequence"/>
</dbReference>
<protein>
    <submittedName>
        <fullName evidence="2">Uncharacterized protein</fullName>
    </submittedName>
</protein>
<feature type="region of interest" description="Disordered" evidence="1">
    <location>
        <begin position="277"/>
        <end position="321"/>
    </location>
</feature>
<dbReference type="OrthoDB" id="3794927at2759"/>
<keyword evidence="3" id="KW-1185">Reference proteome</keyword>
<feature type="region of interest" description="Disordered" evidence="1">
    <location>
        <begin position="202"/>
        <end position="222"/>
    </location>
</feature>
<evidence type="ECO:0000256" key="1">
    <source>
        <dbReference type="SAM" id="MobiDB-lite"/>
    </source>
</evidence>
<feature type="compositionally biased region" description="Polar residues" evidence="1">
    <location>
        <begin position="307"/>
        <end position="320"/>
    </location>
</feature>
<sequence>MALVTTKYNIEKGPIFDTLLILILAQVFTVRAPHGTSTVTAVRGLSPNARHNEARQASFVTTTSTPSIAMTAYKHPIAHHWIKQTLVPFLLFAFASMLPYPADISAEIQRSIDFALVKPDHLSDGEDIIFERIFMALMHRNQDLAPDLTMVVDNLESCAKYLIRRAQVKGPFKLLERTDVGRSAWMESERQRLNNLTAERKEAGNEFRPPVRPPVAAPRMPPTEDDLDPRLVHAQPGHFLAEDLSGQLTAEENSYYRQQNRKYEQAQLQRQQQSLYTSTKLSQMTEPPYTLPGKRYNHMTSVREPPYSQQKPNVPQQSGVPSVYAPLQTLHQTPSIPQMNATAQNQQQIRVTQL</sequence>
<reference evidence="2" key="1">
    <citation type="submission" date="2022-10" db="EMBL/GenBank/DDBJ databases">
        <title>Tapping the CABI collections for fungal endophytes: first genome assemblies for Collariella, Neodidymelliopsis, Ascochyta clinopodiicola, Didymella pomorum, Didymosphaeria variabile, Neocosmospora piperis and Neocucurbitaria cava.</title>
        <authorList>
            <person name="Hill R."/>
        </authorList>
    </citation>
    <scope>NUCLEOTIDE SEQUENCE</scope>
    <source>
        <strain evidence="2">IMI 355091</strain>
    </source>
</reference>
<name>A0A9W8Z7P9_9PLEO</name>
<dbReference type="EMBL" id="JAPEVA010000078">
    <property type="protein sequence ID" value="KAJ4401157.1"/>
    <property type="molecule type" value="Genomic_DNA"/>
</dbReference>
<accession>A0A9W8Z7P9</accession>
<comment type="caution">
    <text evidence="2">The sequence shown here is derived from an EMBL/GenBank/DDBJ whole genome shotgun (WGS) entry which is preliminary data.</text>
</comment>
<dbReference type="AlphaFoldDB" id="A0A9W8Z7P9"/>
<proteinExistence type="predicted"/>
<evidence type="ECO:0000313" key="3">
    <source>
        <dbReference type="Proteomes" id="UP001140510"/>
    </source>
</evidence>
<gene>
    <name evidence="2" type="ORF">N0V91_008179</name>
</gene>